<name>A0A7G9W9E2_ALKCA</name>
<accession>A0A7G9W9E2</accession>
<feature type="active site" description="Proton acceptor; for enolization step" evidence="4">
    <location>
        <position position="67"/>
    </location>
</feature>
<feature type="domain" description="Glucosamine/galactosamine-6-phosphate isomerase" evidence="5">
    <location>
        <begin position="14"/>
        <end position="226"/>
    </location>
</feature>
<proteinExistence type="inferred from homology"/>
<dbReference type="GO" id="GO:0005737">
    <property type="term" value="C:cytoplasm"/>
    <property type="evidence" value="ECO:0007669"/>
    <property type="project" value="TreeGrafter"/>
</dbReference>
<dbReference type="Gene3D" id="3.40.50.1360">
    <property type="match status" value="1"/>
</dbReference>
<dbReference type="EMBL" id="CP058559">
    <property type="protein sequence ID" value="QNO15304.1"/>
    <property type="molecule type" value="Genomic_DNA"/>
</dbReference>
<evidence type="ECO:0000256" key="1">
    <source>
        <dbReference type="ARBA" id="ARBA00000644"/>
    </source>
</evidence>
<dbReference type="EC" id="3.5.99.6" evidence="4"/>
<dbReference type="InterPro" id="IPR004547">
    <property type="entry name" value="Glucosamine6P_isomerase"/>
</dbReference>
<dbReference type="Proteomes" id="UP000516160">
    <property type="component" value="Chromosome"/>
</dbReference>
<dbReference type="SUPFAM" id="SSF100950">
    <property type="entry name" value="NagB/RpiA/CoA transferase-like"/>
    <property type="match status" value="1"/>
</dbReference>
<dbReference type="HAMAP" id="MF_01241">
    <property type="entry name" value="GlcN6P_deamin"/>
    <property type="match status" value="1"/>
</dbReference>
<feature type="active site" description="For ring-opening step" evidence="4">
    <location>
        <position position="143"/>
    </location>
</feature>
<evidence type="ECO:0000259" key="5">
    <source>
        <dbReference type="Pfam" id="PF01182"/>
    </source>
</evidence>
<dbReference type="PANTHER" id="PTHR11280:SF5">
    <property type="entry name" value="GLUCOSAMINE-6-PHOSPHATE ISOMERASE"/>
    <property type="match status" value="1"/>
</dbReference>
<comment type="caution">
    <text evidence="4">Lacks conserved residue(s) required for the propagation of feature annotation.</text>
</comment>
<dbReference type="GO" id="GO:0006046">
    <property type="term" value="P:N-acetylglucosamine catabolic process"/>
    <property type="evidence" value="ECO:0007669"/>
    <property type="project" value="UniProtKB-UniRule"/>
</dbReference>
<feature type="active site" description="For ring-opening step" evidence="4">
    <location>
        <position position="136"/>
    </location>
</feature>
<dbReference type="UniPathway" id="UPA00629">
    <property type="reaction ID" value="UER00684"/>
</dbReference>
<dbReference type="RefSeq" id="WP_213165668.1">
    <property type="nucleotide sequence ID" value="NZ_CP058559.1"/>
</dbReference>
<dbReference type="FunFam" id="3.40.50.1360:FF:000003">
    <property type="entry name" value="Glucosamine-6-phosphate deaminase"/>
    <property type="match status" value="1"/>
</dbReference>
<reference evidence="6 7" key="1">
    <citation type="submission" date="2020-07" db="EMBL/GenBank/DDBJ databases">
        <title>Alkalicella. sp. LB2 genome.</title>
        <authorList>
            <person name="Postec A."/>
            <person name="Quemeneur M."/>
        </authorList>
    </citation>
    <scope>NUCLEOTIDE SEQUENCE [LARGE SCALE GENOMIC DNA]</scope>
    <source>
        <strain evidence="6 7">LB2</strain>
    </source>
</reference>
<comment type="catalytic activity">
    <reaction evidence="1 4">
        <text>alpha-D-glucosamine 6-phosphate + H2O = beta-D-fructose 6-phosphate + NH4(+)</text>
        <dbReference type="Rhea" id="RHEA:12172"/>
        <dbReference type="ChEBI" id="CHEBI:15377"/>
        <dbReference type="ChEBI" id="CHEBI:28938"/>
        <dbReference type="ChEBI" id="CHEBI:57634"/>
        <dbReference type="ChEBI" id="CHEBI:75989"/>
        <dbReference type="EC" id="3.5.99.6"/>
    </reaction>
</comment>
<keyword evidence="2 4" id="KW-0378">Hydrolase</keyword>
<evidence type="ECO:0000313" key="6">
    <source>
        <dbReference type="EMBL" id="QNO15304.1"/>
    </source>
</evidence>
<dbReference type="InterPro" id="IPR037171">
    <property type="entry name" value="NagB/RpiA_transferase-like"/>
</dbReference>
<dbReference type="AlphaFoldDB" id="A0A7G9W9E2"/>
<evidence type="ECO:0000256" key="3">
    <source>
        <dbReference type="ARBA" id="ARBA00023277"/>
    </source>
</evidence>
<dbReference type="InterPro" id="IPR006148">
    <property type="entry name" value="Glc/Gal-6P_isomerase"/>
</dbReference>
<dbReference type="Pfam" id="PF01182">
    <property type="entry name" value="Glucosamine_iso"/>
    <property type="match status" value="1"/>
</dbReference>
<sequence>MKILFARDYQDMSRKAANILSAQVILNTKSVVGLATGSTPTGVYKQLIEWYEKGDIDFSKIKSVNLDEYCGIKADSDQSYYYYMYENFFKHININLKNTYIPDGMEKDAQLECKRYNNIIKQLGGIDIQLLGIGHNGHIGFNEPNEAFEKETHCVKLDDKTIEANARFFDSKEEVPTHAYTMGIKSIMQAKKILLLASGEGKSKILYDSLFGPITPGVPASILQLHNDLTVVADEGALSEIMSKHPESVEQFNMPKK</sequence>
<evidence type="ECO:0000256" key="4">
    <source>
        <dbReference type="HAMAP-Rule" id="MF_01241"/>
    </source>
</evidence>
<dbReference type="GO" id="GO:0006043">
    <property type="term" value="P:glucosamine catabolic process"/>
    <property type="evidence" value="ECO:0007669"/>
    <property type="project" value="TreeGrafter"/>
</dbReference>
<dbReference type="GO" id="GO:0042802">
    <property type="term" value="F:identical protein binding"/>
    <property type="evidence" value="ECO:0007669"/>
    <property type="project" value="TreeGrafter"/>
</dbReference>
<dbReference type="NCBIfam" id="TIGR00502">
    <property type="entry name" value="nagB"/>
    <property type="match status" value="1"/>
</dbReference>
<comment type="function">
    <text evidence="4">Catalyzes the reversible isomerization-deamination of glucosamine 6-phosphate (GlcN6P) to form fructose 6-phosphate (Fru6P) and ammonium ion.</text>
</comment>
<protein>
    <recommendedName>
        <fullName evidence="4">Glucosamine-6-phosphate deaminase</fullName>
        <ecNumber evidence="4">3.5.99.6</ecNumber>
    </recommendedName>
    <alternativeName>
        <fullName evidence="4">GlcN6P deaminase</fullName>
        <shortName evidence="4">GNPDA</shortName>
    </alternativeName>
    <alternativeName>
        <fullName evidence="4">Glucosamine-6-phosphate isomerase</fullName>
    </alternativeName>
</protein>
<keyword evidence="3 4" id="KW-0119">Carbohydrate metabolism</keyword>
<keyword evidence="7" id="KW-1185">Reference proteome</keyword>
<dbReference type="InterPro" id="IPR018321">
    <property type="entry name" value="Glucosamine6P_isomerase_CS"/>
</dbReference>
<dbReference type="PROSITE" id="PS01161">
    <property type="entry name" value="GLC_GALNAC_ISOMERASE"/>
    <property type="match status" value="1"/>
</dbReference>
<dbReference type="GO" id="GO:0005975">
    <property type="term" value="P:carbohydrate metabolic process"/>
    <property type="evidence" value="ECO:0007669"/>
    <property type="project" value="InterPro"/>
</dbReference>
<dbReference type="GO" id="GO:0004342">
    <property type="term" value="F:glucosamine-6-phosphate deaminase activity"/>
    <property type="evidence" value="ECO:0007669"/>
    <property type="project" value="UniProtKB-UniRule"/>
</dbReference>
<gene>
    <name evidence="4 6" type="primary">nagB</name>
    <name evidence="6" type="ORF">HYG86_11280</name>
</gene>
<comment type="pathway">
    <text evidence="4">Amino-sugar metabolism; N-acetylneuraminate degradation; D-fructose 6-phosphate from N-acetylneuraminate: step 5/5.</text>
</comment>
<comment type="similarity">
    <text evidence="4">Belongs to the glucosamine/galactosamine-6-phosphate isomerase family. NagB subfamily.</text>
</comment>
<evidence type="ECO:0000313" key="7">
    <source>
        <dbReference type="Proteomes" id="UP000516160"/>
    </source>
</evidence>
<organism evidence="6 7">
    <name type="scientific">Alkalicella caledoniensis</name>
    <dbReference type="NCBI Taxonomy" id="2731377"/>
    <lineage>
        <taxon>Bacteria</taxon>
        <taxon>Bacillati</taxon>
        <taxon>Bacillota</taxon>
        <taxon>Clostridia</taxon>
        <taxon>Eubacteriales</taxon>
        <taxon>Proteinivoracaceae</taxon>
        <taxon>Alkalicella</taxon>
    </lineage>
</organism>
<dbReference type="KEGG" id="acae:HYG86_11280"/>
<dbReference type="PANTHER" id="PTHR11280">
    <property type="entry name" value="GLUCOSAMINE-6-PHOSPHATE ISOMERASE"/>
    <property type="match status" value="1"/>
</dbReference>
<evidence type="ECO:0000256" key="2">
    <source>
        <dbReference type="ARBA" id="ARBA00022801"/>
    </source>
</evidence>
<feature type="active site" description="Proton acceptor; for ring-opening step" evidence="4">
    <location>
        <position position="138"/>
    </location>
</feature>
<dbReference type="GO" id="GO:0019262">
    <property type="term" value="P:N-acetylneuraminate catabolic process"/>
    <property type="evidence" value="ECO:0007669"/>
    <property type="project" value="UniProtKB-UniRule"/>
</dbReference>
<dbReference type="CDD" id="cd01399">
    <property type="entry name" value="GlcN6P_deaminase"/>
    <property type="match status" value="1"/>
</dbReference>